<dbReference type="RefSeq" id="WP_055241975.1">
    <property type="nucleotide sequence ID" value="NZ_CP071249.1"/>
</dbReference>
<keyword evidence="6" id="KW-1185">Reference proteome</keyword>
<dbReference type="EMBL" id="CP071250">
    <property type="protein sequence ID" value="UUF09033.1"/>
    <property type="molecule type" value="Genomic_DNA"/>
</dbReference>
<gene>
    <name evidence="4" type="ORF">J0J69_10650</name>
    <name evidence="5" type="ORF">J0J70_03240</name>
</gene>
<dbReference type="Proteomes" id="UP001058072">
    <property type="component" value="Chromosome"/>
</dbReference>
<evidence type="ECO:0000259" key="3">
    <source>
        <dbReference type="PROSITE" id="PS51462"/>
    </source>
</evidence>
<dbReference type="SUPFAM" id="SSF55811">
    <property type="entry name" value="Nudix"/>
    <property type="match status" value="1"/>
</dbReference>
<sequence length="157" mass="17945">MRVANSLLLKDDKILLLFKQSRQKWFLPGGKAEFSENVLQTGCREFFEETGLKLQNVELGAVTTVVVEEESNQKEWMLYTIKGTDATGVLNKVNREGTLEWHDIDKIDELPMFEGDRFIIKHLISHNGPMVSTQFYTPSYDLIKIISSYDVTVEAAI</sequence>
<evidence type="ECO:0000313" key="6">
    <source>
        <dbReference type="Proteomes" id="UP001058016"/>
    </source>
</evidence>
<evidence type="ECO:0000313" key="4">
    <source>
        <dbReference type="EMBL" id="UUF05515.1"/>
    </source>
</evidence>
<dbReference type="Proteomes" id="UP001058016">
    <property type="component" value="Chromosome"/>
</dbReference>
<dbReference type="EMBL" id="CP071249">
    <property type="protein sequence ID" value="UUF05515.1"/>
    <property type="molecule type" value="Genomic_DNA"/>
</dbReference>
<organism evidence="5 7">
    <name type="scientific">Turicibacter bilis</name>
    <dbReference type="NCBI Taxonomy" id="2735723"/>
    <lineage>
        <taxon>Bacteria</taxon>
        <taxon>Bacillati</taxon>
        <taxon>Bacillota</taxon>
        <taxon>Erysipelotrichia</taxon>
        <taxon>Erysipelotrichales</taxon>
        <taxon>Turicibacteraceae</taxon>
        <taxon>Turicibacter</taxon>
    </lineage>
</organism>
<feature type="domain" description="Nudix hydrolase" evidence="3">
    <location>
        <begin position="1"/>
        <end position="124"/>
    </location>
</feature>
<dbReference type="GO" id="GO:0016787">
    <property type="term" value="F:hydrolase activity"/>
    <property type="evidence" value="ECO:0007669"/>
    <property type="project" value="UniProtKB-KW"/>
</dbReference>
<dbReference type="PROSITE" id="PS51462">
    <property type="entry name" value="NUDIX"/>
    <property type="match status" value="1"/>
</dbReference>
<protein>
    <submittedName>
        <fullName evidence="5">NUDIX domain-containing protein</fullName>
    </submittedName>
</protein>
<evidence type="ECO:0000313" key="5">
    <source>
        <dbReference type="EMBL" id="UUF09033.1"/>
    </source>
</evidence>
<reference evidence="5 6" key="1">
    <citation type="submission" date="2021-03" db="EMBL/GenBank/DDBJ databases">
        <title>Comparative Genomics and Metabolomics in the genus Turicibacter.</title>
        <authorList>
            <person name="Maki J."/>
            <person name="Looft T."/>
        </authorList>
    </citation>
    <scope>NUCLEOTIDE SEQUENCE</scope>
    <source>
        <strain evidence="5">ISU324</strain>
        <strain evidence="4 6">MMM721</strain>
    </source>
</reference>
<name>A0A9Q9CI88_9FIRM</name>
<evidence type="ECO:0000256" key="1">
    <source>
        <dbReference type="ARBA" id="ARBA00001946"/>
    </source>
</evidence>
<dbReference type="AlphaFoldDB" id="A0A9Q9CI88"/>
<dbReference type="Gene3D" id="3.90.79.10">
    <property type="entry name" value="Nucleoside Triphosphate Pyrophosphohydrolase"/>
    <property type="match status" value="1"/>
</dbReference>
<dbReference type="PANTHER" id="PTHR43046">
    <property type="entry name" value="GDP-MANNOSE MANNOSYL HYDROLASE"/>
    <property type="match status" value="1"/>
</dbReference>
<dbReference type="Pfam" id="PF00293">
    <property type="entry name" value="NUDIX"/>
    <property type="match status" value="1"/>
</dbReference>
<evidence type="ECO:0000313" key="7">
    <source>
        <dbReference type="Proteomes" id="UP001058072"/>
    </source>
</evidence>
<dbReference type="InterPro" id="IPR000086">
    <property type="entry name" value="NUDIX_hydrolase_dom"/>
</dbReference>
<keyword evidence="2" id="KW-0378">Hydrolase</keyword>
<accession>A0A9Q9CI88</accession>
<comment type="cofactor">
    <cofactor evidence="1">
        <name>Mg(2+)</name>
        <dbReference type="ChEBI" id="CHEBI:18420"/>
    </cofactor>
</comment>
<dbReference type="InterPro" id="IPR015797">
    <property type="entry name" value="NUDIX_hydrolase-like_dom_sf"/>
</dbReference>
<evidence type="ECO:0000256" key="2">
    <source>
        <dbReference type="ARBA" id="ARBA00022801"/>
    </source>
</evidence>
<proteinExistence type="predicted"/>
<dbReference type="PANTHER" id="PTHR43046:SF14">
    <property type="entry name" value="MUTT_NUDIX FAMILY PROTEIN"/>
    <property type="match status" value="1"/>
</dbReference>